<evidence type="ECO:0000313" key="2">
    <source>
        <dbReference type="Proteomes" id="UP000184263"/>
    </source>
</evidence>
<reference evidence="1 2" key="1">
    <citation type="submission" date="2016-11" db="EMBL/GenBank/DDBJ databases">
        <authorList>
            <person name="Jaros S."/>
            <person name="Januszkiewicz K."/>
            <person name="Wedrychowicz H."/>
        </authorList>
    </citation>
    <scope>NUCLEOTIDE SEQUENCE [LARGE SCALE GENOMIC DNA]</scope>
    <source>
        <strain evidence="1 2">HD4</strain>
    </source>
</reference>
<sequence>MLTPVICRRHFILLGKEFVEIGGVTVAATVDDLLDGKMAVGKVCAGFFQLQPLQELGKILTGILYQEPGHLSVTVREVLGQLVQGKLAAVVLQVMQYGDDGGVVFCRLGFSTISTISLAICMCGASILAI</sequence>
<evidence type="ECO:0000313" key="1">
    <source>
        <dbReference type="EMBL" id="SHL08018.1"/>
    </source>
</evidence>
<dbReference type="Proteomes" id="UP000184263">
    <property type="component" value="Unassembled WGS sequence"/>
</dbReference>
<dbReference type="AlphaFoldDB" id="A0A1M6XQ64"/>
<accession>A0A1M6XQ64</accession>
<dbReference type="EMBL" id="FRBC01000040">
    <property type="protein sequence ID" value="SHL08018.1"/>
    <property type="molecule type" value="Genomic_DNA"/>
</dbReference>
<proteinExistence type="predicted"/>
<gene>
    <name evidence="1" type="ORF">SAMN05216582_14023</name>
</gene>
<organism evidence="1 2">
    <name type="scientific">Selenomonas ruminantium</name>
    <dbReference type="NCBI Taxonomy" id="971"/>
    <lineage>
        <taxon>Bacteria</taxon>
        <taxon>Bacillati</taxon>
        <taxon>Bacillota</taxon>
        <taxon>Negativicutes</taxon>
        <taxon>Selenomonadales</taxon>
        <taxon>Selenomonadaceae</taxon>
        <taxon>Selenomonas</taxon>
    </lineage>
</organism>
<protein>
    <submittedName>
        <fullName evidence="1">Uncharacterized protein</fullName>
    </submittedName>
</protein>
<name>A0A1M6XQ64_SELRU</name>